<comment type="similarity">
    <text evidence="1">Belongs to the AHA1 family.</text>
</comment>
<comment type="caution">
    <text evidence="3">The sequence shown here is derived from an EMBL/GenBank/DDBJ whole genome shotgun (WGS) entry which is preliminary data.</text>
</comment>
<protein>
    <submittedName>
        <fullName evidence="3">Polyketide cyclase</fullName>
    </submittedName>
</protein>
<dbReference type="Pfam" id="PF08327">
    <property type="entry name" value="AHSA1"/>
    <property type="match status" value="1"/>
</dbReference>
<organism evidence="3 4">
    <name type="scientific">Nocardioides pocheonensis</name>
    <dbReference type="NCBI Taxonomy" id="661485"/>
    <lineage>
        <taxon>Bacteria</taxon>
        <taxon>Bacillati</taxon>
        <taxon>Actinomycetota</taxon>
        <taxon>Actinomycetes</taxon>
        <taxon>Propionibacteriales</taxon>
        <taxon>Nocardioidaceae</taxon>
        <taxon>Nocardioides</taxon>
    </lineage>
</organism>
<gene>
    <name evidence="3" type="ORF">EFL26_00235</name>
</gene>
<feature type="domain" description="Activator of Hsp90 ATPase homologue 1/2-like C-terminal" evidence="2">
    <location>
        <begin position="27"/>
        <end position="158"/>
    </location>
</feature>
<sequence>MSATTGHETTIEVPEGLPTIGIVREFDAPPEKVYRAHVEPDLAMSWMGPRDIVSRAEHWEARTGGSWRYVSRRGEDEFGFYGSFHELRPPERIVQTFTYEGMPDGVALEILTLEPLDGGRTRLRVLSIAASVEERDAFVASGMETGVVQGYEQLDELLAGL</sequence>
<proteinExistence type="inferred from homology"/>
<dbReference type="SUPFAM" id="SSF55961">
    <property type="entry name" value="Bet v1-like"/>
    <property type="match status" value="1"/>
</dbReference>
<keyword evidence="4" id="KW-1185">Reference proteome</keyword>
<evidence type="ECO:0000259" key="2">
    <source>
        <dbReference type="Pfam" id="PF08327"/>
    </source>
</evidence>
<reference evidence="3 4" key="1">
    <citation type="submission" date="2018-11" db="EMBL/GenBank/DDBJ databases">
        <authorList>
            <person name="Li F."/>
        </authorList>
    </citation>
    <scope>NUCLEOTIDE SEQUENCE [LARGE SCALE GENOMIC DNA]</scope>
    <source>
        <strain evidence="3 4">Gsoil 818</strain>
    </source>
</reference>
<dbReference type="InterPro" id="IPR023393">
    <property type="entry name" value="START-like_dom_sf"/>
</dbReference>
<dbReference type="CDD" id="cd07826">
    <property type="entry name" value="SRPBCC_CalC_Aha1-like_9"/>
    <property type="match status" value="1"/>
</dbReference>
<evidence type="ECO:0000313" key="4">
    <source>
        <dbReference type="Proteomes" id="UP000279994"/>
    </source>
</evidence>
<dbReference type="EMBL" id="RJSF01000002">
    <property type="protein sequence ID" value="RNM17735.1"/>
    <property type="molecule type" value="Genomic_DNA"/>
</dbReference>
<dbReference type="Proteomes" id="UP000279994">
    <property type="component" value="Unassembled WGS sequence"/>
</dbReference>
<dbReference type="Gene3D" id="3.30.530.20">
    <property type="match status" value="1"/>
</dbReference>
<dbReference type="InterPro" id="IPR013538">
    <property type="entry name" value="ASHA1/2-like_C"/>
</dbReference>
<dbReference type="RefSeq" id="WP_123220873.1">
    <property type="nucleotide sequence ID" value="NZ_RJSF01000002.1"/>
</dbReference>
<accession>A0A3N0GZ35</accession>
<dbReference type="OrthoDB" id="5185819at2"/>
<evidence type="ECO:0000256" key="1">
    <source>
        <dbReference type="ARBA" id="ARBA00006817"/>
    </source>
</evidence>
<dbReference type="AlphaFoldDB" id="A0A3N0GZ35"/>
<evidence type="ECO:0000313" key="3">
    <source>
        <dbReference type="EMBL" id="RNM17735.1"/>
    </source>
</evidence>
<name>A0A3N0GZ35_9ACTN</name>